<feature type="region of interest" description="Disordered" evidence="1">
    <location>
        <begin position="1"/>
        <end position="73"/>
    </location>
</feature>
<sequence length="127" mass="13104">MAEQTPNLAQQVSESPAVADPALEATRPQVTPIQGPTNAGATLAPEYTAAPMAGTGDALTTRHSAGDELEGNRSTVVHGRDQVFEKTEAVVHTVEQVVQSAVGGVGHVAHVAADKAKHLLGLDHSKK</sequence>
<reference evidence="2" key="1">
    <citation type="submission" date="2015-08" db="EMBL/GenBank/DDBJ databases">
        <authorList>
            <person name="Babu N.S."/>
            <person name="Beckwith C.J."/>
            <person name="Beseler K.G."/>
            <person name="Brison A."/>
            <person name="Carone J.V."/>
            <person name="Caskin T.P."/>
            <person name="Diamond M."/>
            <person name="Durham M.E."/>
            <person name="Foxe J.M."/>
            <person name="Go M."/>
            <person name="Henderson B.A."/>
            <person name="Jones I.B."/>
            <person name="McGettigan J.A."/>
            <person name="Micheletti S.J."/>
            <person name="Nasrallah M.E."/>
            <person name="Ortiz D."/>
            <person name="Piller C.R."/>
            <person name="Privatt S.R."/>
            <person name="Schneider S.L."/>
            <person name="Sharp S."/>
            <person name="Smith T.C."/>
            <person name="Stanton J.D."/>
            <person name="Ullery H.E."/>
            <person name="Wilson R.J."/>
            <person name="Serrano M.G."/>
            <person name="Buck G."/>
            <person name="Lee V."/>
            <person name="Wang Y."/>
            <person name="Carvalho R."/>
            <person name="Voegtly L."/>
            <person name="Shi R."/>
            <person name="Duckworth R."/>
            <person name="Johnson A."/>
            <person name="Loviza R."/>
            <person name="Walstead R."/>
            <person name="Shah Z."/>
            <person name="Kiflezghi M."/>
            <person name="Wade K."/>
            <person name="Ball S.L."/>
            <person name="Bradley K.W."/>
            <person name="Asai D.J."/>
            <person name="Bowman C.A."/>
            <person name="Russell D.A."/>
            <person name="Pope W.H."/>
            <person name="Jacobs-Sera D."/>
            <person name="Hendrix R.W."/>
            <person name="Hatfull G.F."/>
        </authorList>
    </citation>
    <scope>NUCLEOTIDE SEQUENCE</scope>
</reference>
<dbReference type="AlphaFoldDB" id="A0A1D1ZX17"/>
<protein>
    <submittedName>
        <fullName evidence="2">Uncharacterized protein</fullName>
    </submittedName>
</protein>
<accession>A0A1D1ZX17</accession>
<feature type="compositionally biased region" description="Polar residues" evidence="1">
    <location>
        <begin position="1"/>
        <end position="14"/>
    </location>
</feature>
<evidence type="ECO:0000256" key="1">
    <source>
        <dbReference type="SAM" id="MobiDB-lite"/>
    </source>
</evidence>
<organism evidence="2">
    <name type="scientific">Auxenochlorella protothecoides</name>
    <name type="common">Green microalga</name>
    <name type="synonym">Chlorella protothecoides</name>
    <dbReference type="NCBI Taxonomy" id="3075"/>
    <lineage>
        <taxon>Eukaryota</taxon>
        <taxon>Viridiplantae</taxon>
        <taxon>Chlorophyta</taxon>
        <taxon>core chlorophytes</taxon>
        <taxon>Trebouxiophyceae</taxon>
        <taxon>Chlorellales</taxon>
        <taxon>Chlorellaceae</taxon>
        <taxon>Auxenochlorella</taxon>
    </lineage>
</organism>
<dbReference type="EMBL" id="GDKF01007136">
    <property type="protein sequence ID" value="JAT71486.1"/>
    <property type="molecule type" value="Transcribed_RNA"/>
</dbReference>
<evidence type="ECO:0000313" key="2">
    <source>
        <dbReference type="EMBL" id="JAT71486.1"/>
    </source>
</evidence>
<feature type="compositionally biased region" description="Polar residues" evidence="1">
    <location>
        <begin position="28"/>
        <end position="40"/>
    </location>
</feature>
<gene>
    <name evidence="2" type="ORF">g.8252</name>
</gene>
<proteinExistence type="predicted"/>
<name>A0A1D1ZX17_AUXPR</name>